<dbReference type="PANTHER" id="PTHR35897:SF2">
    <property type="entry name" value="METHYLTRANSFERASE DOMAIN-CONTAINING PROTEIN"/>
    <property type="match status" value="1"/>
</dbReference>
<protein>
    <submittedName>
        <fullName evidence="1">Uncharacterized protein</fullName>
    </submittedName>
</protein>
<name>A0A7C8M432_9PLEO</name>
<reference evidence="1 2" key="1">
    <citation type="submission" date="2020-01" db="EMBL/GenBank/DDBJ databases">
        <authorList>
            <consortium name="DOE Joint Genome Institute"/>
            <person name="Haridas S."/>
            <person name="Albert R."/>
            <person name="Binder M."/>
            <person name="Bloem J."/>
            <person name="Labutti K."/>
            <person name="Salamov A."/>
            <person name="Andreopoulos B."/>
            <person name="Baker S.E."/>
            <person name="Barry K."/>
            <person name="Bills G."/>
            <person name="Bluhm B.H."/>
            <person name="Cannon C."/>
            <person name="Castanera R."/>
            <person name="Culley D.E."/>
            <person name="Daum C."/>
            <person name="Ezra D."/>
            <person name="Gonzalez J.B."/>
            <person name="Henrissat B."/>
            <person name="Kuo A."/>
            <person name="Liang C."/>
            <person name="Lipzen A."/>
            <person name="Lutzoni F."/>
            <person name="Magnuson J."/>
            <person name="Mondo S."/>
            <person name="Nolan M."/>
            <person name="Ohm R."/>
            <person name="Pangilinan J."/>
            <person name="Park H.-J.H."/>
            <person name="Ramirez L."/>
            <person name="Alfaro M."/>
            <person name="Sun H."/>
            <person name="Tritt A."/>
            <person name="Yoshinaga Y."/>
            <person name="Zwiers L.-H.L."/>
            <person name="Turgeon B.G."/>
            <person name="Goodwin S.B."/>
            <person name="Spatafora J.W."/>
            <person name="Crous P.W."/>
            <person name="Grigoriev I.V."/>
        </authorList>
    </citation>
    <scope>NUCLEOTIDE SEQUENCE [LARGE SCALE GENOMIC DNA]</scope>
    <source>
        <strain evidence="1 2">CBS 611.86</strain>
    </source>
</reference>
<accession>A0A7C8M432</accession>
<comment type="caution">
    <text evidence="1">The sequence shown here is derived from an EMBL/GenBank/DDBJ whole genome shotgun (WGS) entry which is preliminary data.</text>
</comment>
<dbReference type="AlphaFoldDB" id="A0A7C8M432"/>
<dbReference type="SUPFAM" id="SSF53335">
    <property type="entry name" value="S-adenosyl-L-methionine-dependent methyltransferases"/>
    <property type="match status" value="1"/>
</dbReference>
<evidence type="ECO:0000313" key="1">
    <source>
        <dbReference type="EMBL" id="KAF2867061.1"/>
    </source>
</evidence>
<dbReference type="PANTHER" id="PTHR35897">
    <property type="entry name" value="METHYLTRANSFERASE AUSD"/>
    <property type="match status" value="1"/>
</dbReference>
<dbReference type="Gene3D" id="3.40.50.150">
    <property type="entry name" value="Vaccinia Virus protein VP39"/>
    <property type="match status" value="1"/>
</dbReference>
<keyword evidence="2" id="KW-1185">Reference proteome</keyword>
<dbReference type="InterPro" id="IPR051654">
    <property type="entry name" value="Meroterpenoid_MTases"/>
</dbReference>
<organism evidence="1 2">
    <name type="scientific">Massariosphaeria phaeospora</name>
    <dbReference type="NCBI Taxonomy" id="100035"/>
    <lineage>
        <taxon>Eukaryota</taxon>
        <taxon>Fungi</taxon>
        <taxon>Dikarya</taxon>
        <taxon>Ascomycota</taxon>
        <taxon>Pezizomycotina</taxon>
        <taxon>Dothideomycetes</taxon>
        <taxon>Pleosporomycetidae</taxon>
        <taxon>Pleosporales</taxon>
        <taxon>Pleosporales incertae sedis</taxon>
        <taxon>Massariosphaeria</taxon>
    </lineage>
</organism>
<dbReference type="Proteomes" id="UP000481861">
    <property type="component" value="Unassembled WGS sequence"/>
</dbReference>
<gene>
    <name evidence="1" type="ORF">BDV95DRAFT_631234</name>
</gene>
<dbReference type="InterPro" id="IPR029063">
    <property type="entry name" value="SAM-dependent_MTases_sf"/>
</dbReference>
<proteinExistence type="predicted"/>
<sequence length="311" mass="35696">MSTEAEKWKLLPQDHIARSSNLPWYTAGFEHKLTPSFRKLLEEWSDIAPEEVIPHIYQIRAEAWAVFPWPCIGEFWFIEQGLARHPDYTRIQERLKAPLASELKFLDLGTCLGQDIRTLAHDGVPLQSLYGADVLPGFEAAGHALFKDSDRFDSSHFITGDIFSDNDDLAKTRGTWDIIHVAMFLHIFSRADQEAACRNILKLLKAGPGFVIIGTQTGSMDAGELVLKPPMCEPGEHKTIFRQSKETMSETWRRAADEVNVHVQVWTGYDEDEARHRADSRAEKGEEWERKERFFVGERERRIFFHVDVVS</sequence>
<evidence type="ECO:0000313" key="2">
    <source>
        <dbReference type="Proteomes" id="UP000481861"/>
    </source>
</evidence>
<dbReference type="EMBL" id="JAADJZ010000024">
    <property type="protein sequence ID" value="KAF2867061.1"/>
    <property type="molecule type" value="Genomic_DNA"/>
</dbReference>
<dbReference type="OrthoDB" id="2094832at2759"/>